<sequence>MTCTALQVLRITRAVFPSPKKEEDSVGSSVVTTKPKGEQKRKIVTVTTTSSGKVPVLRKTQWCGKCPGCTTPNCLKCSNCLDMKKYGGPGTKKKPCIMRKCQNPRLSIKSAGTQEVGGKTTIITTSAAATASITTTVTTPLTSNSQKDLRKVSLLNLKVHEEKREAPDPESDSTAKSLEPEKGGVFIPRQMTRIQPDQKDRGDIAAGKQFVPSALVNIDYWQGYDADEMMLTGYPVTTASPLHPQILCFRCGSLGKEQLLYCAWCCEGIHPYCLEDGEGPESEAEEVFWICRRCAVCHVCGAPGADSLLRCSDCRNYYHLECLGPSAHSTCQPTQDRPWVSVLACLGYCLSEGGWKKVLWFRQYKQSNFK</sequence>
<dbReference type="EMBL" id="VSRR010000583">
    <property type="protein sequence ID" value="MPC17370.1"/>
    <property type="molecule type" value="Genomic_DNA"/>
</dbReference>
<dbReference type="SMART" id="SM00249">
    <property type="entry name" value="PHD"/>
    <property type="match status" value="2"/>
</dbReference>
<dbReference type="Proteomes" id="UP000324222">
    <property type="component" value="Unassembled WGS sequence"/>
</dbReference>
<dbReference type="Pfam" id="PF02008">
    <property type="entry name" value="zf-CXXC"/>
    <property type="match status" value="1"/>
</dbReference>
<dbReference type="GO" id="GO:0008168">
    <property type="term" value="F:methyltransferase activity"/>
    <property type="evidence" value="ECO:0007669"/>
    <property type="project" value="UniProtKB-KW"/>
</dbReference>
<protein>
    <submittedName>
        <fullName evidence="9">Histone-lysine N-methyltransferase 2B</fullName>
    </submittedName>
</protein>
<evidence type="ECO:0000313" key="9">
    <source>
        <dbReference type="EMBL" id="MPC17370.1"/>
    </source>
</evidence>
<feature type="region of interest" description="Disordered" evidence="6">
    <location>
        <begin position="18"/>
        <end position="40"/>
    </location>
</feature>
<evidence type="ECO:0000256" key="2">
    <source>
        <dbReference type="ARBA" id="ARBA00022771"/>
    </source>
</evidence>
<keyword evidence="1" id="KW-0479">Metal-binding</keyword>
<feature type="domain" description="PHD-type" evidence="7">
    <location>
        <begin position="245"/>
        <end position="297"/>
    </location>
</feature>
<dbReference type="SUPFAM" id="SSF57903">
    <property type="entry name" value="FYVE/PHD zinc finger"/>
    <property type="match status" value="2"/>
</dbReference>
<dbReference type="Gene3D" id="3.30.40.10">
    <property type="entry name" value="Zinc/RING finger domain, C3HC4 (zinc finger)"/>
    <property type="match status" value="1"/>
</dbReference>
<keyword evidence="9" id="KW-0489">Methyltransferase</keyword>
<keyword evidence="2 5" id="KW-0863">Zinc-finger</keyword>
<dbReference type="InterPro" id="IPR001965">
    <property type="entry name" value="Znf_PHD"/>
</dbReference>
<accession>A0A5B7D7T1</accession>
<dbReference type="InterPro" id="IPR019787">
    <property type="entry name" value="Znf_PHD-finger"/>
</dbReference>
<dbReference type="GO" id="GO:0008270">
    <property type="term" value="F:zinc ion binding"/>
    <property type="evidence" value="ECO:0007669"/>
    <property type="project" value="UniProtKB-KW"/>
</dbReference>
<keyword evidence="10" id="KW-1185">Reference proteome</keyword>
<reference evidence="9 10" key="1">
    <citation type="submission" date="2019-05" db="EMBL/GenBank/DDBJ databases">
        <title>Another draft genome of Portunus trituberculatus and its Hox gene families provides insights of decapod evolution.</title>
        <authorList>
            <person name="Jeong J.-H."/>
            <person name="Song I."/>
            <person name="Kim S."/>
            <person name="Choi T."/>
            <person name="Kim D."/>
            <person name="Ryu S."/>
            <person name="Kim W."/>
        </authorList>
    </citation>
    <scope>NUCLEOTIDE SEQUENCE [LARGE SCALE GENOMIC DNA]</scope>
    <source>
        <tissue evidence="9">Muscle</tissue>
    </source>
</reference>
<dbReference type="PROSITE" id="PS51058">
    <property type="entry name" value="ZF_CXXC"/>
    <property type="match status" value="1"/>
</dbReference>
<evidence type="ECO:0000256" key="3">
    <source>
        <dbReference type="ARBA" id="ARBA00022833"/>
    </source>
</evidence>
<evidence type="ECO:0000256" key="6">
    <source>
        <dbReference type="SAM" id="MobiDB-lite"/>
    </source>
</evidence>
<evidence type="ECO:0000259" key="8">
    <source>
        <dbReference type="PROSITE" id="PS51058"/>
    </source>
</evidence>
<dbReference type="InterPro" id="IPR002857">
    <property type="entry name" value="Znf_CXXC"/>
</dbReference>
<keyword evidence="9" id="KW-0808">Transferase</keyword>
<name>A0A5B7D7T1_PORTR</name>
<proteinExistence type="predicted"/>
<organism evidence="9 10">
    <name type="scientific">Portunus trituberculatus</name>
    <name type="common">Swimming crab</name>
    <name type="synonym">Neptunus trituberculatus</name>
    <dbReference type="NCBI Taxonomy" id="210409"/>
    <lineage>
        <taxon>Eukaryota</taxon>
        <taxon>Metazoa</taxon>
        <taxon>Ecdysozoa</taxon>
        <taxon>Arthropoda</taxon>
        <taxon>Crustacea</taxon>
        <taxon>Multicrustacea</taxon>
        <taxon>Malacostraca</taxon>
        <taxon>Eumalacostraca</taxon>
        <taxon>Eucarida</taxon>
        <taxon>Decapoda</taxon>
        <taxon>Pleocyemata</taxon>
        <taxon>Brachyura</taxon>
        <taxon>Eubrachyura</taxon>
        <taxon>Portunoidea</taxon>
        <taxon>Portunidae</taxon>
        <taxon>Portuninae</taxon>
        <taxon>Portunus</taxon>
    </lineage>
</organism>
<dbReference type="GO" id="GO:0032259">
    <property type="term" value="P:methylation"/>
    <property type="evidence" value="ECO:0007669"/>
    <property type="project" value="UniProtKB-KW"/>
</dbReference>
<dbReference type="CDD" id="cd15506">
    <property type="entry name" value="PHD1_KMT2A_like"/>
    <property type="match status" value="1"/>
</dbReference>
<comment type="caution">
    <text evidence="9">The sequence shown here is derived from an EMBL/GenBank/DDBJ whole genome shotgun (WGS) entry which is preliminary data.</text>
</comment>
<dbReference type="AlphaFoldDB" id="A0A5B7D7T1"/>
<evidence type="ECO:0000313" key="10">
    <source>
        <dbReference type="Proteomes" id="UP000324222"/>
    </source>
</evidence>
<evidence type="ECO:0000259" key="7">
    <source>
        <dbReference type="PROSITE" id="PS50016"/>
    </source>
</evidence>
<dbReference type="GO" id="GO:0003677">
    <property type="term" value="F:DNA binding"/>
    <property type="evidence" value="ECO:0007669"/>
    <property type="project" value="UniProtKB-KW"/>
</dbReference>
<dbReference type="InterPro" id="IPR011011">
    <property type="entry name" value="Znf_FYVE_PHD"/>
</dbReference>
<dbReference type="OrthoDB" id="308383at2759"/>
<gene>
    <name evidence="9" type="primary">Kmt2b</name>
    <name evidence="9" type="ORF">E2C01_010224</name>
</gene>
<keyword evidence="4" id="KW-0238">DNA-binding</keyword>
<evidence type="ECO:0000256" key="1">
    <source>
        <dbReference type="ARBA" id="ARBA00022723"/>
    </source>
</evidence>
<dbReference type="PROSITE" id="PS50016">
    <property type="entry name" value="ZF_PHD_2"/>
    <property type="match status" value="1"/>
</dbReference>
<feature type="domain" description="CXXC-type" evidence="8">
    <location>
        <begin position="55"/>
        <end position="102"/>
    </location>
</feature>
<dbReference type="InterPro" id="IPR013083">
    <property type="entry name" value="Znf_RING/FYVE/PHD"/>
</dbReference>
<keyword evidence="3" id="KW-0862">Zinc</keyword>
<feature type="region of interest" description="Disordered" evidence="6">
    <location>
        <begin position="160"/>
        <end position="182"/>
    </location>
</feature>
<evidence type="ECO:0000256" key="4">
    <source>
        <dbReference type="ARBA" id="ARBA00023125"/>
    </source>
</evidence>
<evidence type="ECO:0000256" key="5">
    <source>
        <dbReference type="PROSITE-ProRule" id="PRU00509"/>
    </source>
</evidence>